<dbReference type="EMBL" id="JACIIK010000014">
    <property type="protein sequence ID" value="MBB6205734.1"/>
    <property type="molecule type" value="Genomic_DNA"/>
</dbReference>
<proteinExistence type="predicted"/>
<dbReference type="PANTHER" id="PTHR45947">
    <property type="entry name" value="SULFOQUINOVOSYL TRANSFERASE SQD2"/>
    <property type="match status" value="1"/>
</dbReference>
<evidence type="ECO:0000313" key="3">
    <source>
        <dbReference type="Proteomes" id="UP000518681"/>
    </source>
</evidence>
<dbReference type="Gene3D" id="3.40.50.2000">
    <property type="entry name" value="Glycogen Phosphorylase B"/>
    <property type="match status" value="2"/>
</dbReference>
<protein>
    <submittedName>
        <fullName evidence="2">Glycosyltransferase involved in cell wall biosynthesis</fullName>
    </submittedName>
</protein>
<feature type="domain" description="Glycosyltransferase subfamily 4-like N-terminal" evidence="1">
    <location>
        <begin position="14"/>
        <end position="170"/>
    </location>
</feature>
<comment type="caution">
    <text evidence="2">The sequence shown here is derived from an EMBL/GenBank/DDBJ whole genome shotgun (WGS) entry which is preliminary data.</text>
</comment>
<organism evidence="2 3">
    <name type="scientific">Paraburkholderia fungorum</name>
    <dbReference type="NCBI Taxonomy" id="134537"/>
    <lineage>
        <taxon>Bacteria</taxon>
        <taxon>Pseudomonadati</taxon>
        <taxon>Pseudomonadota</taxon>
        <taxon>Betaproteobacteria</taxon>
        <taxon>Burkholderiales</taxon>
        <taxon>Burkholderiaceae</taxon>
        <taxon>Paraburkholderia</taxon>
    </lineage>
</organism>
<dbReference type="GO" id="GO:0016757">
    <property type="term" value="F:glycosyltransferase activity"/>
    <property type="evidence" value="ECO:0007669"/>
    <property type="project" value="UniProtKB-ARBA"/>
</dbReference>
<dbReference type="SUPFAM" id="SSF53756">
    <property type="entry name" value="UDP-Glycosyltransferase/glycogen phosphorylase"/>
    <property type="match status" value="1"/>
</dbReference>
<evidence type="ECO:0000259" key="1">
    <source>
        <dbReference type="Pfam" id="PF13439"/>
    </source>
</evidence>
<reference evidence="2 3" key="1">
    <citation type="submission" date="2020-08" db="EMBL/GenBank/DDBJ databases">
        <title>Genomic Encyclopedia of Type Strains, Phase IV (KMG-V): Genome sequencing to study the core and pangenomes of soil and plant-associated prokaryotes.</title>
        <authorList>
            <person name="Whitman W."/>
        </authorList>
    </citation>
    <scope>NUCLEOTIDE SEQUENCE [LARGE SCALE GENOMIC DNA]</scope>
    <source>
        <strain evidence="2 3">SEMIA 4013</strain>
    </source>
</reference>
<evidence type="ECO:0000313" key="2">
    <source>
        <dbReference type="EMBL" id="MBB6205734.1"/>
    </source>
</evidence>
<gene>
    <name evidence="2" type="ORF">GGD69_006629</name>
</gene>
<dbReference type="Pfam" id="PF13692">
    <property type="entry name" value="Glyco_trans_1_4"/>
    <property type="match status" value="1"/>
</dbReference>
<dbReference type="Pfam" id="PF13439">
    <property type="entry name" value="Glyco_transf_4"/>
    <property type="match status" value="1"/>
</dbReference>
<sequence length="361" mass="39174">MMRVLHLVLAPRLSGAEVLAKDLAIDQSAEGMAVCMASLLPAHAEFVPLQEELQEHGVQCWFPARRNRIAGKLWTLFLAVRRFRPDVIFAHATIPSFYARALPLRVPVVYVMHSATNDFERPLFRRVEHILSGRARVVIGVSQQGVTDYVQAIGPHPSMTVVPNGVDLGRFAFTDGAGRSGRAPQVVQIGRYASVKNQLLTVRAFGQVVERVADARLVLYGVVEDPEYQRAVIQQVEALGLTGRVVVAGPRTDVASVLSESNVFVMPSRSEGHSVAFLEALASGIPIVASKIPSFAFASGFAGVQLVDTDNVPCYADAVVVALGQARAQRSLTGLTLRDTAARYRAIAQQVSRHHLAVSVR</sequence>
<dbReference type="InterPro" id="IPR050194">
    <property type="entry name" value="Glycosyltransferase_grp1"/>
</dbReference>
<dbReference type="PANTHER" id="PTHR45947:SF15">
    <property type="entry name" value="TEICHURONIC ACID BIOSYNTHESIS GLYCOSYLTRANSFERASE TUAC-RELATED"/>
    <property type="match status" value="1"/>
</dbReference>
<accession>A0AAW3V463</accession>
<dbReference type="InterPro" id="IPR028098">
    <property type="entry name" value="Glyco_trans_4-like_N"/>
</dbReference>
<name>A0AAW3V463_9BURK</name>
<dbReference type="AlphaFoldDB" id="A0AAW3V463"/>
<dbReference type="Proteomes" id="UP000518681">
    <property type="component" value="Unassembled WGS sequence"/>
</dbReference>